<keyword evidence="11" id="KW-0175">Coiled coil</keyword>
<dbReference type="Pfam" id="PF02743">
    <property type="entry name" value="dCache_1"/>
    <property type="match status" value="1"/>
</dbReference>
<dbReference type="SMART" id="SM00283">
    <property type="entry name" value="MA"/>
    <property type="match status" value="1"/>
</dbReference>
<dbReference type="SUPFAM" id="SSF58104">
    <property type="entry name" value="Methyl-accepting chemotaxis protein (MCP) signaling domain"/>
    <property type="match status" value="1"/>
</dbReference>
<dbReference type="InterPro" id="IPR033479">
    <property type="entry name" value="dCache_1"/>
</dbReference>
<dbReference type="Pfam" id="PF00015">
    <property type="entry name" value="MCPsignal"/>
    <property type="match status" value="1"/>
</dbReference>
<evidence type="ECO:0000313" key="15">
    <source>
        <dbReference type="EMBL" id="EGL82364.1"/>
    </source>
</evidence>
<proteinExistence type="inferred from homology"/>
<dbReference type="GO" id="GO:0006935">
    <property type="term" value="P:chemotaxis"/>
    <property type="evidence" value="ECO:0007669"/>
    <property type="project" value="UniProtKB-KW"/>
</dbReference>
<dbReference type="KEGG" id="cthu:HUR95_02180"/>
<dbReference type="Proteomes" id="UP000010716">
    <property type="component" value="Unassembled WGS sequence"/>
</dbReference>
<evidence type="ECO:0000256" key="3">
    <source>
        <dbReference type="ARBA" id="ARBA00022481"/>
    </source>
</evidence>
<protein>
    <submittedName>
        <fullName evidence="16">Methyl-accepting chemotaxis protein</fullName>
    </submittedName>
    <submittedName>
        <fullName evidence="15">Methyl-accepting chemotaxis sensory transducer with Cache sensor</fullName>
    </submittedName>
</protein>
<dbReference type="CDD" id="cd12912">
    <property type="entry name" value="PDC2_MCP_like"/>
    <property type="match status" value="1"/>
</dbReference>
<evidence type="ECO:0000256" key="9">
    <source>
        <dbReference type="ARBA" id="ARBA00029447"/>
    </source>
</evidence>
<evidence type="ECO:0000256" key="11">
    <source>
        <dbReference type="SAM" id="Coils"/>
    </source>
</evidence>
<keyword evidence="3" id="KW-0488">Methylation</keyword>
<evidence type="ECO:0000256" key="12">
    <source>
        <dbReference type="SAM" id="Phobius"/>
    </source>
</evidence>
<dbReference type="PROSITE" id="PS50111">
    <property type="entry name" value="CHEMOTAXIS_TRANSDUC_2"/>
    <property type="match status" value="1"/>
</dbReference>
<keyword evidence="2" id="KW-1003">Cell membrane</keyword>
<evidence type="ECO:0000259" key="13">
    <source>
        <dbReference type="PROSITE" id="PS50111"/>
    </source>
</evidence>
<evidence type="ECO:0000313" key="16">
    <source>
        <dbReference type="EMBL" id="QZT34242.1"/>
    </source>
</evidence>
<gene>
    <name evidence="15" type="ORF">CathTA2_2083</name>
    <name evidence="16" type="ORF">HUR95_02180</name>
</gene>
<dbReference type="Pfam" id="PF00672">
    <property type="entry name" value="HAMP"/>
    <property type="match status" value="1"/>
</dbReference>
<feature type="domain" description="HAMP" evidence="14">
    <location>
        <begin position="300"/>
        <end position="352"/>
    </location>
</feature>
<sequence length="657" mass="72366">MKSLSLRYKISIPFVIVILVAGLILSFFSYRFGAALLEEELSQEMMGSMDQLNQSFELFFRNIERDALMFANNEAVKGLEEETILQQFANYQEHHAEQILNIYVGTAEGDMILYPTQSLPDDYDPRVRPWYEQAVEHPDHVIWTDAYIDAVTGNLVVTAAKAVLDGESLVAVVGLDISAQTLVELIGRVNFGQTGYGILFDNHGVLLAHPDPDLVGQDMSSETFYTEMERSGEAGIVQYTYDNSDRVMAFMNNPTTGWKLAGVVLRHEFEQKSSKMIYPMVVMFGLVMLACIIISFFLARNITKPINQLTRAMKKVESGDLNTVVSVKHKDEIGQLAAGFNLMVSQMKQMIASVSHMSDQVAESAQTLATSSEQSSAASTEVAKAMEEIASGATQQSELVVENAQAVTRLAEQIKVIEAQGQEIKTASQSMLAASKDGLSQMNHLREQSDRASAMTEEVVKAIQVLEERSKHIGEIVSTISEIANQTNLLALNAAIEAARAGEYGRGFAVVAGEVRKLAEQSEQALQRISGMIGEIQADTRKTVQIMEETLQATEEQSKAVTGTQHVFETIMSQISAIDQFIGNVVESITNMVEQKEKMLKGLDTITSITQQTAAGTEEVSASIEEQTAAMEELARLADDLESYASQLKEQVNRFKL</sequence>
<dbReference type="eggNOG" id="COG0840">
    <property type="taxonomic scope" value="Bacteria"/>
</dbReference>
<feature type="coiled-coil region" evidence="11">
    <location>
        <begin position="624"/>
        <end position="654"/>
    </location>
</feature>
<feature type="domain" description="Methyl-accepting transducer" evidence="13">
    <location>
        <begin position="371"/>
        <end position="628"/>
    </location>
</feature>
<dbReference type="CDD" id="cd11386">
    <property type="entry name" value="MCP_signal"/>
    <property type="match status" value="1"/>
</dbReference>
<dbReference type="Proteomes" id="UP000825179">
    <property type="component" value="Chromosome"/>
</dbReference>
<comment type="similarity">
    <text evidence="9">Belongs to the methyl-accepting chemotaxis (MCP) protein family.</text>
</comment>
<evidence type="ECO:0000256" key="10">
    <source>
        <dbReference type="PROSITE-ProRule" id="PRU00284"/>
    </source>
</evidence>
<evidence type="ECO:0000256" key="2">
    <source>
        <dbReference type="ARBA" id="ARBA00022475"/>
    </source>
</evidence>
<evidence type="ECO:0000256" key="1">
    <source>
        <dbReference type="ARBA" id="ARBA00004651"/>
    </source>
</evidence>
<dbReference type="PROSITE" id="PS50885">
    <property type="entry name" value="HAMP"/>
    <property type="match status" value="1"/>
</dbReference>
<keyword evidence="4" id="KW-0145">Chemotaxis</keyword>
<keyword evidence="8 10" id="KW-0807">Transducer</keyword>
<evidence type="ECO:0000256" key="7">
    <source>
        <dbReference type="ARBA" id="ARBA00023136"/>
    </source>
</evidence>
<accession>F5L8D1</accession>
<dbReference type="AlphaFoldDB" id="F5L8D1"/>
<dbReference type="PANTHER" id="PTHR32089">
    <property type="entry name" value="METHYL-ACCEPTING CHEMOTAXIS PROTEIN MCPB"/>
    <property type="match status" value="1"/>
</dbReference>
<dbReference type="GO" id="GO:0007165">
    <property type="term" value="P:signal transduction"/>
    <property type="evidence" value="ECO:0007669"/>
    <property type="project" value="UniProtKB-KW"/>
</dbReference>
<evidence type="ECO:0000313" key="18">
    <source>
        <dbReference type="Proteomes" id="UP000825179"/>
    </source>
</evidence>
<dbReference type="InterPro" id="IPR003660">
    <property type="entry name" value="HAMP_dom"/>
</dbReference>
<dbReference type="EMBL" id="AFCE01000150">
    <property type="protein sequence ID" value="EGL82364.1"/>
    <property type="molecule type" value="Genomic_DNA"/>
</dbReference>
<dbReference type="RefSeq" id="WP_007505338.1">
    <property type="nucleotide sequence ID" value="NZ_AFCE01000150.1"/>
</dbReference>
<reference evidence="16 18" key="2">
    <citation type="journal article" date="2020" name="Extremophiles">
        <title>Genomic analysis of Caldalkalibacillus thermarum TA2.A1 reveals aerobic alkaliphilic metabolism and evolutionary hallmarks linking alkaliphilic bacteria and plant life.</title>
        <authorList>
            <person name="de Jong S.I."/>
            <person name="van den Broek M.A."/>
            <person name="Merkel A.Y."/>
            <person name="de la Torre Cortes P."/>
            <person name="Kalamorz F."/>
            <person name="Cook G.M."/>
            <person name="van Loosdrecht M.C.M."/>
            <person name="McMillan D.G.G."/>
        </authorList>
    </citation>
    <scope>NUCLEOTIDE SEQUENCE [LARGE SCALE GENOMIC DNA]</scope>
    <source>
        <strain evidence="16 18">TA2.A1</strain>
    </source>
</reference>
<dbReference type="InterPro" id="IPR004089">
    <property type="entry name" value="MCPsignal_dom"/>
</dbReference>
<reference evidence="16" key="3">
    <citation type="submission" date="2021-08" db="EMBL/GenBank/DDBJ databases">
        <authorList>
            <person name="de Jong S."/>
            <person name="van den Broek M."/>
            <person name="Merkel A."/>
            <person name="de la Torre Cortes P."/>
            <person name="Kalamorz F."/>
            <person name="Cook G."/>
            <person name="van Loosdrecht M."/>
            <person name="McMillan D."/>
        </authorList>
    </citation>
    <scope>NUCLEOTIDE SEQUENCE</scope>
    <source>
        <strain evidence="16">TA2.A1</strain>
    </source>
</reference>
<dbReference type="InterPro" id="IPR029151">
    <property type="entry name" value="Sensor-like_sf"/>
</dbReference>
<dbReference type="OrthoDB" id="9760371at2"/>
<evidence type="ECO:0000313" key="17">
    <source>
        <dbReference type="Proteomes" id="UP000010716"/>
    </source>
</evidence>
<evidence type="ECO:0000256" key="8">
    <source>
        <dbReference type="ARBA" id="ARBA00023224"/>
    </source>
</evidence>
<feature type="transmembrane region" description="Helical" evidence="12">
    <location>
        <begin position="276"/>
        <end position="299"/>
    </location>
</feature>
<keyword evidence="5 12" id="KW-0812">Transmembrane</keyword>
<dbReference type="Gene3D" id="3.30.450.20">
    <property type="entry name" value="PAS domain"/>
    <property type="match status" value="2"/>
</dbReference>
<evidence type="ECO:0000256" key="6">
    <source>
        <dbReference type="ARBA" id="ARBA00022989"/>
    </source>
</evidence>
<feature type="transmembrane region" description="Helical" evidence="12">
    <location>
        <begin position="12"/>
        <end position="37"/>
    </location>
</feature>
<name>F5L8D1_CALTT</name>
<keyword evidence="6 12" id="KW-1133">Transmembrane helix</keyword>
<dbReference type="EMBL" id="CP082237">
    <property type="protein sequence ID" value="QZT34242.1"/>
    <property type="molecule type" value="Genomic_DNA"/>
</dbReference>
<dbReference type="PANTHER" id="PTHR32089:SF114">
    <property type="entry name" value="METHYL-ACCEPTING CHEMOTAXIS PROTEIN MCPB"/>
    <property type="match status" value="1"/>
</dbReference>
<organism evidence="15 17">
    <name type="scientific">Caldalkalibacillus thermarum (strain TA2.A1)</name>
    <dbReference type="NCBI Taxonomy" id="986075"/>
    <lineage>
        <taxon>Bacteria</taxon>
        <taxon>Bacillati</taxon>
        <taxon>Bacillota</taxon>
        <taxon>Bacilli</taxon>
        <taxon>Bacillales</taxon>
        <taxon>Bacillaceae</taxon>
        <taxon>Caldalkalibacillus</taxon>
    </lineage>
</organism>
<evidence type="ECO:0000259" key="14">
    <source>
        <dbReference type="PROSITE" id="PS50885"/>
    </source>
</evidence>
<keyword evidence="18" id="KW-1185">Reference proteome</keyword>
<dbReference type="GO" id="GO:0005886">
    <property type="term" value="C:plasma membrane"/>
    <property type="evidence" value="ECO:0007669"/>
    <property type="project" value="UniProtKB-SubCell"/>
</dbReference>
<evidence type="ECO:0000256" key="4">
    <source>
        <dbReference type="ARBA" id="ARBA00022500"/>
    </source>
</evidence>
<dbReference type="CDD" id="cd12913">
    <property type="entry name" value="PDC1_MCP_like"/>
    <property type="match status" value="1"/>
</dbReference>
<evidence type="ECO:0000256" key="5">
    <source>
        <dbReference type="ARBA" id="ARBA00022692"/>
    </source>
</evidence>
<comment type="subcellular location">
    <subcellularLocation>
        <location evidence="1">Cell membrane</location>
        <topology evidence="1">Multi-pass membrane protein</topology>
    </subcellularLocation>
</comment>
<dbReference type="SMART" id="SM00304">
    <property type="entry name" value="HAMP"/>
    <property type="match status" value="2"/>
</dbReference>
<dbReference type="SUPFAM" id="SSF103190">
    <property type="entry name" value="Sensory domain-like"/>
    <property type="match status" value="2"/>
</dbReference>
<dbReference type="Gene3D" id="1.10.287.950">
    <property type="entry name" value="Methyl-accepting chemotaxis protein"/>
    <property type="match status" value="1"/>
</dbReference>
<dbReference type="Gene3D" id="1.10.8.500">
    <property type="entry name" value="HAMP domain in histidine kinase"/>
    <property type="match status" value="1"/>
</dbReference>
<keyword evidence="7 12" id="KW-0472">Membrane</keyword>
<reference evidence="15 17" key="1">
    <citation type="journal article" date="2011" name="J. Bacteriol.">
        <title>Draft genome sequence of the thermoalkaliphilic Caldalkalibacillus thermarum strain TA2.A1.</title>
        <authorList>
            <person name="Kalamorz F."/>
            <person name="Keis S."/>
            <person name="McMillan D.G."/>
            <person name="Olsson K."/>
            <person name="Stanton J.A."/>
            <person name="Stockwell P."/>
            <person name="Black M.A."/>
            <person name="Klingeman D.M."/>
            <person name="Land M.L."/>
            <person name="Han C.S."/>
            <person name="Martin S.L."/>
            <person name="Becher S.A."/>
            <person name="Peddie C.J."/>
            <person name="Morgan H.W."/>
            <person name="Matthies D."/>
            <person name="Preiss L."/>
            <person name="Meier T."/>
            <person name="Brown S.D."/>
            <person name="Cook G.M."/>
        </authorList>
    </citation>
    <scope>NUCLEOTIDE SEQUENCE [LARGE SCALE GENOMIC DNA]</scope>
    <source>
        <strain evidence="15 17">TA2.A1</strain>
    </source>
</reference>
<dbReference type="CDD" id="cd06225">
    <property type="entry name" value="HAMP"/>
    <property type="match status" value="1"/>
</dbReference>